<comment type="caution">
    <text evidence="1">The sequence shown here is derived from an EMBL/GenBank/DDBJ whole genome shotgun (WGS) entry which is preliminary data.</text>
</comment>
<organism evidence="1 2">
    <name type="scientific">Halteria grandinella</name>
    <dbReference type="NCBI Taxonomy" id="5974"/>
    <lineage>
        <taxon>Eukaryota</taxon>
        <taxon>Sar</taxon>
        <taxon>Alveolata</taxon>
        <taxon>Ciliophora</taxon>
        <taxon>Intramacronucleata</taxon>
        <taxon>Spirotrichea</taxon>
        <taxon>Stichotrichia</taxon>
        <taxon>Sporadotrichida</taxon>
        <taxon>Halteriidae</taxon>
        <taxon>Halteria</taxon>
    </lineage>
</organism>
<dbReference type="EMBL" id="RRYP01002383">
    <property type="protein sequence ID" value="TNV84840.1"/>
    <property type="molecule type" value="Genomic_DNA"/>
</dbReference>
<proteinExistence type="predicted"/>
<evidence type="ECO:0000313" key="2">
    <source>
        <dbReference type="Proteomes" id="UP000785679"/>
    </source>
</evidence>
<gene>
    <name evidence="1" type="ORF">FGO68_gene11772</name>
</gene>
<sequence length="83" mass="9709">MRYIRSKNQLNENIIQFNFSGLLAKINELQNSLIFVLSDTLVVQLFYSSFFTSKIQCRWKQNCSNDLHSSLFAQCSLNRLITI</sequence>
<evidence type="ECO:0000313" key="1">
    <source>
        <dbReference type="EMBL" id="TNV84840.1"/>
    </source>
</evidence>
<accession>A0A8J8P2I9</accession>
<dbReference type="Proteomes" id="UP000785679">
    <property type="component" value="Unassembled WGS sequence"/>
</dbReference>
<keyword evidence="2" id="KW-1185">Reference proteome</keyword>
<reference evidence="1" key="1">
    <citation type="submission" date="2019-06" db="EMBL/GenBank/DDBJ databases">
        <authorList>
            <person name="Zheng W."/>
        </authorList>
    </citation>
    <scope>NUCLEOTIDE SEQUENCE</scope>
    <source>
        <strain evidence="1">QDHG01</strain>
    </source>
</reference>
<name>A0A8J8P2I9_HALGN</name>
<protein>
    <submittedName>
        <fullName evidence="1">Uncharacterized protein</fullName>
    </submittedName>
</protein>
<dbReference type="AlphaFoldDB" id="A0A8J8P2I9"/>